<name>A0A562L6G4_9GAMM</name>
<keyword evidence="10" id="KW-1185">Reference proteome</keyword>
<dbReference type="InterPro" id="IPR012556">
    <property type="entry name" value="Entericidin"/>
</dbReference>
<accession>A0A562L6G4</accession>
<dbReference type="Pfam" id="PF08085">
    <property type="entry name" value="Entericidin"/>
    <property type="match status" value="1"/>
</dbReference>
<evidence type="ECO:0000256" key="8">
    <source>
        <dbReference type="SAM" id="SignalP"/>
    </source>
</evidence>
<keyword evidence="6" id="KW-0449">Lipoprotein</keyword>
<keyword evidence="2" id="KW-1003">Cell membrane</keyword>
<feature type="signal peptide" evidence="8">
    <location>
        <begin position="1"/>
        <end position="19"/>
    </location>
</feature>
<protein>
    <submittedName>
        <fullName evidence="9">Putative small secreted protein</fullName>
    </submittedName>
</protein>
<reference evidence="9 10" key="1">
    <citation type="journal article" date="2015" name="Stand. Genomic Sci.">
        <title>Genomic Encyclopedia of Bacterial and Archaeal Type Strains, Phase III: the genomes of soil and plant-associated and newly described type strains.</title>
        <authorList>
            <person name="Whitman W.B."/>
            <person name="Woyke T."/>
            <person name="Klenk H.P."/>
            <person name="Zhou Y."/>
            <person name="Lilburn T.G."/>
            <person name="Beck B.J."/>
            <person name="De Vos P."/>
            <person name="Vandamme P."/>
            <person name="Eisen J.A."/>
            <person name="Garrity G."/>
            <person name="Hugenholtz P."/>
            <person name="Kyrpides N.C."/>
        </authorList>
    </citation>
    <scope>NUCLEOTIDE SEQUENCE [LARGE SCALE GENOMIC DNA]</scope>
    <source>
        <strain evidence="9 10">CGMCC 1.10821</strain>
    </source>
</reference>
<dbReference type="Proteomes" id="UP000315167">
    <property type="component" value="Unassembled WGS sequence"/>
</dbReference>
<evidence type="ECO:0000256" key="3">
    <source>
        <dbReference type="ARBA" id="ARBA00022729"/>
    </source>
</evidence>
<comment type="caution">
    <text evidence="9">The sequence shown here is derived from an EMBL/GenBank/DDBJ whole genome shotgun (WGS) entry which is preliminary data.</text>
</comment>
<dbReference type="RefSeq" id="WP_144899615.1">
    <property type="nucleotide sequence ID" value="NZ_VLKN01000004.1"/>
</dbReference>
<keyword evidence="3 8" id="KW-0732">Signal</keyword>
<dbReference type="PROSITE" id="PS51257">
    <property type="entry name" value="PROKAR_LIPOPROTEIN"/>
    <property type="match status" value="1"/>
</dbReference>
<feature type="chain" id="PRO_5022190515" evidence="8">
    <location>
        <begin position="20"/>
        <end position="51"/>
    </location>
</feature>
<dbReference type="GO" id="GO:0016020">
    <property type="term" value="C:membrane"/>
    <property type="evidence" value="ECO:0007669"/>
    <property type="project" value="InterPro"/>
</dbReference>
<evidence type="ECO:0000256" key="1">
    <source>
        <dbReference type="ARBA" id="ARBA00010296"/>
    </source>
</evidence>
<dbReference type="GO" id="GO:0009636">
    <property type="term" value="P:response to toxic substance"/>
    <property type="evidence" value="ECO:0007669"/>
    <property type="project" value="InterPro"/>
</dbReference>
<evidence type="ECO:0000256" key="4">
    <source>
        <dbReference type="ARBA" id="ARBA00023136"/>
    </source>
</evidence>
<comment type="similarity">
    <text evidence="1">Belongs to the EcnA/EcnB lipoprotein family.</text>
</comment>
<feature type="region of interest" description="Disordered" evidence="7">
    <location>
        <begin position="28"/>
        <end position="51"/>
    </location>
</feature>
<evidence type="ECO:0000313" key="10">
    <source>
        <dbReference type="Proteomes" id="UP000315167"/>
    </source>
</evidence>
<gene>
    <name evidence="9" type="ORF">IP90_02147</name>
</gene>
<dbReference type="AlphaFoldDB" id="A0A562L6G4"/>
<proteinExistence type="inferred from homology"/>
<dbReference type="OrthoDB" id="9181810at2"/>
<sequence>MKRLIALMLLAMFSLGTLSACNTVKGAGQDVKKAGEKIEDTANDTGGTETP</sequence>
<feature type="compositionally biased region" description="Basic and acidic residues" evidence="7">
    <location>
        <begin position="30"/>
        <end position="40"/>
    </location>
</feature>
<evidence type="ECO:0000256" key="5">
    <source>
        <dbReference type="ARBA" id="ARBA00023139"/>
    </source>
</evidence>
<dbReference type="EMBL" id="VLKN01000004">
    <property type="protein sequence ID" value="TWI03044.1"/>
    <property type="molecule type" value="Genomic_DNA"/>
</dbReference>
<evidence type="ECO:0000256" key="2">
    <source>
        <dbReference type="ARBA" id="ARBA00022475"/>
    </source>
</evidence>
<evidence type="ECO:0000256" key="6">
    <source>
        <dbReference type="ARBA" id="ARBA00023288"/>
    </source>
</evidence>
<evidence type="ECO:0000313" key="9">
    <source>
        <dbReference type="EMBL" id="TWI03044.1"/>
    </source>
</evidence>
<organism evidence="9 10">
    <name type="scientific">Luteimonas cucumeris</name>
    <dbReference type="NCBI Taxonomy" id="985012"/>
    <lineage>
        <taxon>Bacteria</taxon>
        <taxon>Pseudomonadati</taxon>
        <taxon>Pseudomonadota</taxon>
        <taxon>Gammaproteobacteria</taxon>
        <taxon>Lysobacterales</taxon>
        <taxon>Lysobacteraceae</taxon>
        <taxon>Luteimonas</taxon>
    </lineage>
</organism>
<evidence type="ECO:0000256" key="7">
    <source>
        <dbReference type="SAM" id="MobiDB-lite"/>
    </source>
</evidence>
<keyword evidence="5" id="KW-0564">Palmitate</keyword>
<keyword evidence="4" id="KW-0472">Membrane</keyword>